<reference evidence="1" key="1">
    <citation type="submission" date="2023-03" db="EMBL/GenBank/DDBJ databases">
        <title>Massive genome expansion in bonnet fungi (Mycena s.s.) driven by repeated elements and novel gene families across ecological guilds.</title>
        <authorList>
            <consortium name="Lawrence Berkeley National Laboratory"/>
            <person name="Harder C.B."/>
            <person name="Miyauchi S."/>
            <person name="Viragh M."/>
            <person name="Kuo A."/>
            <person name="Thoen E."/>
            <person name="Andreopoulos B."/>
            <person name="Lu D."/>
            <person name="Skrede I."/>
            <person name="Drula E."/>
            <person name="Henrissat B."/>
            <person name="Morin E."/>
            <person name="Kohler A."/>
            <person name="Barry K."/>
            <person name="LaButti K."/>
            <person name="Morin E."/>
            <person name="Salamov A."/>
            <person name="Lipzen A."/>
            <person name="Mereny Z."/>
            <person name="Hegedus B."/>
            <person name="Baldrian P."/>
            <person name="Stursova M."/>
            <person name="Weitz H."/>
            <person name="Taylor A."/>
            <person name="Grigoriev I.V."/>
            <person name="Nagy L.G."/>
            <person name="Martin F."/>
            <person name="Kauserud H."/>
        </authorList>
    </citation>
    <scope>NUCLEOTIDE SEQUENCE</scope>
    <source>
        <strain evidence="1">CBHHK182m</strain>
    </source>
</reference>
<dbReference type="Proteomes" id="UP001215598">
    <property type="component" value="Unassembled WGS sequence"/>
</dbReference>
<organism evidence="1 2">
    <name type="scientific">Mycena metata</name>
    <dbReference type="NCBI Taxonomy" id="1033252"/>
    <lineage>
        <taxon>Eukaryota</taxon>
        <taxon>Fungi</taxon>
        <taxon>Dikarya</taxon>
        <taxon>Basidiomycota</taxon>
        <taxon>Agaricomycotina</taxon>
        <taxon>Agaricomycetes</taxon>
        <taxon>Agaricomycetidae</taxon>
        <taxon>Agaricales</taxon>
        <taxon>Marasmiineae</taxon>
        <taxon>Mycenaceae</taxon>
        <taxon>Mycena</taxon>
    </lineage>
</organism>
<accession>A0AAD7ML57</accession>
<protein>
    <submittedName>
        <fullName evidence="1">Uncharacterized protein</fullName>
    </submittedName>
</protein>
<keyword evidence="2" id="KW-1185">Reference proteome</keyword>
<dbReference type="EMBL" id="JARKIB010000226">
    <property type="protein sequence ID" value="KAJ7721796.1"/>
    <property type="molecule type" value="Genomic_DNA"/>
</dbReference>
<evidence type="ECO:0000313" key="1">
    <source>
        <dbReference type="EMBL" id="KAJ7721796.1"/>
    </source>
</evidence>
<dbReference type="AlphaFoldDB" id="A0AAD7ML57"/>
<name>A0AAD7ML57_9AGAR</name>
<sequence>MFAYYRDTLRQLAAVDHPHPSAQTSGVLPVPATVPWSNYTPTHGMAHPSTNTGTATDFTPVPIPPNSIPHAMPPLDMSFYCNYLDADAWYDPNVNKASFDGYMAAGEAMGSYSSANSDFSYSDFGFPDGGLGVDPTQNYGGGQFFGGAEEFGMKGVDMQQTIAPTSFGVADWDMYLGHFVEDMQPQY</sequence>
<proteinExistence type="predicted"/>
<comment type="caution">
    <text evidence="1">The sequence shown here is derived from an EMBL/GenBank/DDBJ whole genome shotgun (WGS) entry which is preliminary data.</text>
</comment>
<evidence type="ECO:0000313" key="2">
    <source>
        <dbReference type="Proteomes" id="UP001215598"/>
    </source>
</evidence>
<gene>
    <name evidence="1" type="ORF">B0H16DRAFT_1601954</name>
</gene>